<organism evidence="1 2">
    <name type="scientific">Blattamonas nauphoetae</name>
    <dbReference type="NCBI Taxonomy" id="2049346"/>
    <lineage>
        <taxon>Eukaryota</taxon>
        <taxon>Metamonada</taxon>
        <taxon>Preaxostyla</taxon>
        <taxon>Oxymonadida</taxon>
        <taxon>Blattamonas</taxon>
    </lineage>
</organism>
<protein>
    <submittedName>
        <fullName evidence="1">Uncharacterized protein</fullName>
    </submittedName>
</protein>
<comment type="caution">
    <text evidence="1">The sequence shown here is derived from an EMBL/GenBank/DDBJ whole genome shotgun (WGS) entry which is preliminary data.</text>
</comment>
<evidence type="ECO:0000313" key="1">
    <source>
        <dbReference type="EMBL" id="KAK2942110.1"/>
    </source>
</evidence>
<evidence type="ECO:0000313" key="2">
    <source>
        <dbReference type="Proteomes" id="UP001281761"/>
    </source>
</evidence>
<dbReference type="SUPFAM" id="SSF51126">
    <property type="entry name" value="Pectin lyase-like"/>
    <property type="match status" value="2"/>
</dbReference>
<gene>
    <name evidence="1" type="ORF">BLNAU_22982</name>
</gene>
<keyword evidence="2" id="KW-1185">Reference proteome</keyword>
<dbReference type="EMBL" id="JARBJD010000434">
    <property type="protein sequence ID" value="KAK2942110.1"/>
    <property type="molecule type" value="Genomic_DNA"/>
</dbReference>
<name>A0ABQ9WRI4_9EUKA</name>
<sequence>MSSLDTNTGTKGMGTLSERMIGCEVECVWNALYGTISSQLGEQSDFLLQNTTLLECVNEDSSTTKTITAIPEFTSSADQITKDTAFTNFVFQGCTIKATNMTQSFALIYFTSLQGNIEFSGFDFMFDSCTVNFWRETETETTNNQISLSNFFNIYIVSSTFSPPKLSQYSSARSIYITNEVSFLFLADNQFLNQNSVSEGGAIHTRFSVPRFFGTLFEGNKAKHGGALFLASFFHQFASCIFRRNEAKEMGGAIRSDYLNTLWMIDCHFDQNVAMQSFPANPTVLTHYRGNDISALTNTASWISSTTVFGCTSTSESPKTGYYQNDAQNGNHSSENVLLPSPQVSTHSAILFVEEGKTGTCLEGSACGSISTAMSKTGTGTSLIHVGRGEFEMSEAAITKAVEFRGLGFLVNSSTFTTITTTGIESEGSGNVSLISLALKPSSPSATLLTVKSSRSFLGQVRVESITEHAAPLLVFSAGTSTVINCWFNLISLNEHAAVRITDSASVTFRATWFVEVSRLAGSGGSCIDFSSSATLIFSQTDFANCSSSGRAGCLDLTASTTTSSVVFSDVIFSFNKANTALTHFGNDVAYSSFIPSTISTLESCRTLSDLPHCLANASITTNIACPLRYFSGNGIDHPLAVGFPFGQAIHNWARLPVSVEMSGPARKG</sequence>
<dbReference type="Proteomes" id="UP001281761">
    <property type="component" value="Unassembled WGS sequence"/>
</dbReference>
<accession>A0ABQ9WRI4</accession>
<proteinExistence type="predicted"/>
<dbReference type="InterPro" id="IPR011050">
    <property type="entry name" value="Pectin_lyase_fold/virulence"/>
</dbReference>
<reference evidence="1 2" key="1">
    <citation type="journal article" date="2022" name="bioRxiv">
        <title>Genomics of Preaxostyla Flagellates Illuminates Evolutionary Transitions and the Path Towards Mitochondrial Loss.</title>
        <authorList>
            <person name="Novak L.V.F."/>
            <person name="Treitli S.C."/>
            <person name="Pyrih J."/>
            <person name="Halakuc P."/>
            <person name="Pipaliya S.V."/>
            <person name="Vacek V."/>
            <person name="Brzon O."/>
            <person name="Soukal P."/>
            <person name="Eme L."/>
            <person name="Dacks J.B."/>
            <person name="Karnkowska A."/>
            <person name="Elias M."/>
            <person name="Hampl V."/>
        </authorList>
    </citation>
    <scope>NUCLEOTIDE SEQUENCE [LARGE SCALE GENOMIC DNA]</scope>
    <source>
        <strain evidence="1">NAU3</strain>
        <tissue evidence="1">Gut</tissue>
    </source>
</reference>